<dbReference type="SMART" id="SM01008">
    <property type="entry name" value="Ald_Xan_dh_C"/>
    <property type="match status" value="1"/>
</dbReference>
<dbReference type="PANTHER" id="PTHR11908:SF132">
    <property type="entry name" value="ALDEHYDE OXIDASE 1-RELATED"/>
    <property type="match status" value="1"/>
</dbReference>
<dbReference type="SUPFAM" id="SSF54292">
    <property type="entry name" value="2Fe-2S ferredoxin-like"/>
    <property type="match status" value="1"/>
</dbReference>
<dbReference type="Gene3D" id="3.10.20.30">
    <property type="match status" value="1"/>
</dbReference>
<dbReference type="InterPro" id="IPR046867">
    <property type="entry name" value="AldOxase/xan_DH_MoCoBD2"/>
</dbReference>
<dbReference type="InterPro" id="IPR000674">
    <property type="entry name" value="Ald_Oxase/Xan_DH_a/b"/>
</dbReference>
<evidence type="ECO:0000256" key="6">
    <source>
        <dbReference type="SAM" id="MobiDB-lite"/>
    </source>
</evidence>
<dbReference type="InterPro" id="IPR006058">
    <property type="entry name" value="2Fe2S_fd_BS"/>
</dbReference>
<comment type="caution">
    <text evidence="8">The sequence shown here is derived from an EMBL/GenBank/DDBJ whole genome shotgun (WGS) entry which is preliminary data.</text>
</comment>
<evidence type="ECO:0000256" key="5">
    <source>
        <dbReference type="ARBA" id="ARBA00023004"/>
    </source>
</evidence>
<dbReference type="SUPFAM" id="SSF54665">
    <property type="entry name" value="CO dehydrogenase molybdoprotein N-domain-like"/>
    <property type="match status" value="1"/>
</dbReference>
<keyword evidence="3" id="KW-0479">Metal-binding</keyword>
<dbReference type="Pfam" id="PF20256">
    <property type="entry name" value="MoCoBD_2"/>
    <property type="match status" value="1"/>
</dbReference>
<dbReference type="CDD" id="cd00207">
    <property type="entry name" value="fer2"/>
    <property type="match status" value="1"/>
</dbReference>
<keyword evidence="9" id="KW-1185">Reference proteome</keyword>
<dbReference type="InterPro" id="IPR012675">
    <property type="entry name" value="Beta-grasp_dom_sf"/>
</dbReference>
<dbReference type="PROSITE" id="PS51085">
    <property type="entry name" value="2FE2S_FER_2"/>
    <property type="match status" value="1"/>
</dbReference>
<dbReference type="InterPro" id="IPR002888">
    <property type="entry name" value="2Fe-2S-bd"/>
</dbReference>
<dbReference type="AlphaFoldDB" id="A0A0V8IPE7"/>
<protein>
    <submittedName>
        <fullName evidence="8">Aldehyde oxidase</fullName>
    </submittedName>
</protein>
<dbReference type="RefSeq" id="WP_058267644.1">
    <property type="nucleotide sequence ID" value="NZ_FMAZ01000003.1"/>
</dbReference>
<dbReference type="InterPro" id="IPR036010">
    <property type="entry name" value="2Fe-2S_ferredoxin-like_sf"/>
</dbReference>
<dbReference type="Pfam" id="PF01799">
    <property type="entry name" value="Fer2_2"/>
    <property type="match status" value="1"/>
</dbReference>
<dbReference type="PANTHER" id="PTHR11908">
    <property type="entry name" value="XANTHINE DEHYDROGENASE"/>
    <property type="match status" value="1"/>
</dbReference>
<dbReference type="OrthoDB" id="9758509at2"/>
<dbReference type="Pfam" id="PF01315">
    <property type="entry name" value="Ald_Xan_dh_C"/>
    <property type="match status" value="1"/>
</dbReference>
<dbReference type="InterPro" id="IPR036884">
    <property type="entry name" value="2Fe-2S-bd_dom_sf"/>
</dbReference>
<dbReference type="Pfam" id="PF00111">
    <property type="entry name" value="Fer2"/>
    <property type="match status" value="1"/>
</dbReference>
<sequence>MAIDINGTPAGAEPRPGQCLRTFVREQGTTGVKKGCDGGDCGACTVHVDGTPVHSCIYPAVRAEGHSVTTIEGLAAAAGAPEGELHPVQQQFMERQGFQCGFCTAGMVMTAATFDDEQKENLPRNLKGNLCRCTGYRAIADAVCGHPGHPDPEGPGSGIAGAGQPEPEPGRLGDDVPAPASRAVVTGTARYTLDLPADQQQELLHLKILRSPHAHARVLSINTDAALVVPGVVAVLTHRDAPRQLFSTAQHELFTDDPDDTRVLDDVVRFIGQRVAAVVGESVAAAEAGVRALTVEYEELPAVFTPQDALLPGAPLVHGDKDGTASRIARPDGNVVAELHSELGSVADGFAAADVIHEQTYQTQRVQHVALETHAAIASVDPDGRLQVRTSSQVPFLVRRTLCRVFGLEEDTVHVVAGRVGGGFGGKQEVLTEDLVALAALKLRRPVQLELTRTEQFTATTTRHPFTIRLKAGASKEGALTALELDVLTNTGAYGNHGPGVMFHGCGESLAVYKCANKKVDAHAMYTNTVPAGAFRGYGLSQMIFAIESAMDELAAGIGMDPLEFRRKNMVREGDDMLSTQPEPEEDVHYGSYGLDQCLDLVRDALDRGEARYREAGLDDLGPDWLVGEGSALSMIDTVPPRGHFAHTRVRLLPDGTYQADVGTAEFGNGTTTVHAQLAATALSTTASAVAVRQSDTDLIEHDTGAFGSAGTVVAGKATLAAAEELAVRIRAFAAGTRQTQAAACVLDAGSVVVDGTPVALADLARAAADAGVELAAEGRWGGTPRSVAFNVHGFRVAVNRCTGELKILQSVQAADAGVVVNPRQCRGQIEGGIAQAIGAALYEEVVVDRGGKVTTDILRQYHIPTFADVPRSEVYFADTNDTVGPLGAKSMSESPFNPVAPALANAIRDATGVRFASLPIARDRIYLGLKEAGLVPTLEPSAR</sequence>
<dbReference type="STRING" id="993070.AS031_08090"/>
<dbReference type="GO" id="GO:0005506">
    <property type="term" value="F:iron ion binding"/>
    <property type="evidence" value="ECO:0007669"/>
    <property type="project" value="InterPro"/>
</dbReference>
<proteinExistence type="inferred from homology"/>
<evidence type="ECO:0000256" key="3">
    <source>
        <dbReference type="ARBA" id="ARBA00022723"/>
    </source>
</evidence>
<dbReference type="InterPro" id="IPR001041">
    <property type="entry name" value="2Fe-2S_ferredoxin-type"/>
</dbReference>
<dbReference type="PROSITE" id="PS00197">
    <property type="entry name" value="2FE2S_FER_1"/>
    <property type="match status" value="1"/>
</dbReference>
<keyword evidence="2" id="KW-0500">Molybdenum</keyword>
<feature type="region of interest" description="Disordered" evidence="6">
    <location>
        <begin position="147"/>
        <end position="176"/>
    </location>
</feature>
<dbReference type="InterPro" id="IPR037165">
    <property type="entry name" value="AldOxase/xan_DH_Mopterin-bd_sf"/>
</dbReference>
<reference evidence="8 9" key="1">
    <citation type="journal article" date="2014" name="Arch. Microbiol.">
        <title>Arthrobacter enclensis sp. nov., isolated from sediment sample.</title>
        <authorList>
            <person name="Dastager S.G."/>
            <person name="Liu Q."/>
            <person name="Tang S.K."/>
            <person name="Krishnamurthi S."/>
            <person name="Lee J.C."/>
            <person name="Li W.J."/>
        </authorList>
    </citation>
    <scope>NUCLEOTIDE SEQUENCE [LARGE SCALE GENOMIC DNA]</scope>
    <source>
        <strain evidence="8 9">NIO-1008</strain>
    </source>
</reference>
<keyword evidence="4" id="KW-0560">Oxidoreductase</keyword>
<organism evidence="8 9">
    <name type="scientific">Pseudarthrobacter enclensis</name>
    <dbReference type="NCBI Taxonomy" id="993070"/>
    <lineage>
        <taxon>Bacteria</taxon>
        <taxon>Bacillati</taxon>
        <taxon>Actinomycetota</taxon>
        <taxon>Actinomycetes</taxon>
        <taxon>Micrococcales</taxon>
        <taxon>Micrococcaceae</taxon>
        <taxon>Pseudarthrobacter</taxon>
    </lineage>
</organism>
<evidence type="ECO:0000256" key="2">
    <source>
        <dbReference type="ARBA" id="ARBA00022505"/>
    </source>
</evidence>
<dbReference type="Gene3D" id="3.30.365.10">
    <property type="entry name" value="Aldehyde oxidase/xanthine dehydrogenase, molybdopterin binding domain"/>
    <property type="match status" value="4"/>
</dbReference>
<dbReference type="GO" id="GO:0051537">
    <property type="term" value="F:2 iron, 2 sulfur cluster binding"/>
    <property type="evidence" value="ECO:0007669"/>
    <property type="project" value="InterPro"/>
</dbReference>
<evidence type="ECO:0000259" key="7">
    <source>
        <dbReference type="PROSITE" id="PS51085"/>
    </source>
</evidence>
<dbReference type="EMBL" id="LNQM01000003">
    <property type="protein sequence ID" value="KSU76572.1"/>
    <property type="molecule type" value="Genomic_DNA"/>
</dbReference>
<dbReference type="InterPro" id="IPR016208">
    <property type="entry name" value="Ald_Oxase/xanthine_DH-like"/>
</dbReference>
<evidence type="ECO:0000256" key="1">
    <source>
        <dbReference type="ARBA" id="ARBA00006849"/>
    </source>
</evidence>
<keyword evidence="5" id="KW-0408">Iron</keyword>
<feature type="domain" description="2Fe-2S ferredoxin-type" evidence="7">
    <location>
        <begin position="1"/>
        <end position="74"/>
    </location>
</feature>
<evidence type="ECO:0000313" key="8">
    <source>
        <dbReference type="EMBL" id="KSU76572.1"/>
    </source>
</evidence>
<dbReference type="SUPFAM" id="SSF56003">
    <property type="entry name" value="Molybdenum cofactor-binding domain"/>
    <property type="match status" value="1"/>
</dbReference>
<comment type="similarity">
    <text evidence="1">Belongs to the xanthine dehydrogenase family.</text>
</comment>
<accession>A0A0V8IPE7</accession>
<evidence type="ECO:0000256" key="4">
    <source>
        <dbReference type="ARBA" id="ARBA00023002"/>
    </source>
</evidence>
<dbReference type="Proteomes" id="UP000053199">
    <property type="component" value="Unassembled WGS sequence"/>
</dbReference>
<gene>
    <name evidence="8" type="ORF">AS031_08090</name>
</gene>
<dbReference type="GO" id="GO:0016491">
    <property type="term" value="F:oxidoreductase activity"/>
    <property type="evidence" value="ECO:0007669"/>
    <property type="project" value="UniProtKB-KW"/>
</dbReference>
<dbReference type="SUPFAM" id="SSF47741">
    <property type="entry name" value="CO dehydrogenase ISP C-domain like"/>
    <property type="match status" value="1"/>
</dbReference>
<name>A0A0V8IPE7_9MICC</name>
<dbReference type="Gene3D" id="1.10.150.120">
    <property type="entry name" value="[2Fe-2S]-binding domain"/>
    <property type="match status" value="1"/>
</dbReference>
<dbReference type="InterPro" id="IPR036856">
    <property type="entry name" value="Ald_Oxase/Xan_DH_a/b_sf"/>
</dbReference>
<dbReference type="Gene3D" id="3.90.1170.50">
    <property type="entry name" value="Aldehyde oxidase/xanthine dehydrogenase, a/b hammerhead"/>
    <property type="match status" value="1"/>
</dbReference>
<dbReference type="Pfam" id="PF02738">
    <property type="entry name" value="MoCoBD_1"/>
    <property type="match status" value="1"/>
</dbReference>
<evidence type="ECO:0000313" key="9">
    <source>
        <dbReference type="Proteomes" id="UP000053199"/>
    </source>
</evidence>
<dbReference type="InterPro" id="IPR008274">
    <property type="entry name" value="AldOxase/xan_DH_MoCoBD1"/>
</dbReference>